<protein>
    <recommendedName>
        <fullName evidence="6">C4-type zinc ribbon domain-containing protein</fullName>
    </recommendedName>
</protein>
<name>A0ABQ0K040_9BACT</name>
<feature type="coiled-coil region" evidence="1">
    <location>
        <begin position="125"/>
        <end position="170"/>
    </location>
</feature>
<keyword evidence="1" id="KW-0175">Coiled coil</keyword>
<dbReference type="Pfam" id="PF02591">
    <property type="entry name" value="Zn_ribbon_9"/>
    <property type="match status" value="1"/>
</dbReference>
<accession>A0ABQ0K040</accession>
<organism evidence="4 5">
    <name type="scientific">Candidatus Brocadia sinica JPN1</name>
    <dbReference type="NCBI Taxonomy" id="1197129"/>
    <lineage>
        <taxon>Bacteria</taxon>
        <taxon>Pseudomonadati</taxon>
        <taxon>Planctomycetota</taxon>
        <taxon>Candidatus Brocadiia</taxon>
        <taxon>Candidatus Brocadiales</taxon>
        <taxon>Candidatus Brocadiaceae</taxon>
        <taxon>Candidatus Brocadia</taxon>
    </lineage>
</organism>
<dbReference type="PANTHER" id="PTHR39082:SF1">
    <property type="entry name" value="SCAVENGER RECEPTOR CLASS A MEMBER 3"/>
    <property type="match status" value="1"/>
</dbReference>
<evidence type="ECO:0000256" key="1">
    <source>
        <dbReference type="SAM" id="Coils"/>
    </source>
</evidence>
<dbReference type="Pfam" id="PF24481">
    <property type="entry name" value="CT398_CC"/>
    <property type="match status" value="1"/>
</dbReference>
<evidence type="ECO:0008006" key="6">
    <source>
        <dbReference type="Google" id="ProtNLM"/>
    </source>
</evidence>
<evidence type="ECO:0000313" key="5">
    <source>
        <dbReference type="Proteomes" id="UP000032309"/>
    </source>
</evidence>
<dbReference type="InterPro" id="IPR003743">
    <property type="entry name" value="Zf-RING_7"/>
</dbReference>
<dbReference type="InterPro" id="IPR056003">
    <property type="entry name" value="CT398_CC_hairpin"/>
</dbReference>
<sequence>MNERIEALRRLQLIDTKLKRLEGDKLYRGYDVQKKMNLIQQKKAELSKLSEEIKTFQKNVNMKELDLKSMEAEINKLRLQMNQVKTNKEYSAIKTEIGGKEADKSVLEDEILGMMTKYEGIQERYKLFEKEIEHEGSQLKELQKHVETDLKILETEISEMRKKRDKYASTMDNDTLQHYNRLVSHKDAVAVVNVVNQVCQGCFMSVTAQTLNQLMSGKDLTFCHSCGRILYLDSGNEEVEEDMK</sequence>
<proteinExistence type="predicted"/>
<dbReference type="EMBL" id="BAFN01000001">
    <property type="protein sequence ID" value="GAN34375.1"/>
    <property type="molecule type" value="Genomic_DNA"/>
</dbReference>
<dbReference type="InterPro" id="IPR052376">
    <property type="entry name" value="Oxidative_Scav/Glycosyltrans"/>
</dbReference>
<dbReference type="Proteomes" id="UP000032309">
    <property type="component" value="Unassembled WGS sequence"/>
</dbReference>
<reference evidence="5" key="1">
    <citation type="journal article" date="2015" name="Genome Announc.">
        <title>Draft Genome Sequence of an Anaerobic Ammonium-Oxidizing Bacterium, "Candidatus Brocadia sinica".</title>
        <authorList>
            <person name="Oshiki M."/>
            <person name="Shinyako-Hata K."/>
            <person name="Satoh H."/>
            <person name="Okabe S."/>
        </authorList>
    </citation>
    <scope>NUCLEOTIDE SEQUENCE [LARGE SCALE GENOMIC DNA]</scope>
    <source>
        <strain evidence="5">JPN1</strain>
    </source>
</reference>
<dbReference type="PANTHER" id="PTHR39082">
    <property type="entry name" value="PHOSPHOLIPASE C-BETA-2-RELATED"/>
    <property type="match status" value="1"/>
</dbReference>
<keyword evidence="5" id="KW-1185">Reference proteome</keyword>
<feature type="domain" description="CT398-like coiled coil hairpin" evidence="3">
    <location>
        <begin position="11"/>
        <end position="185"/>
    </location>
</feature>
<dbReference type="RefSeq" id="WP_052564393.1">
    <property type="nucleotide sequence ID" value="NZ_BAFN01000001.1"/>
</dbReference>
<dbReference type="Gene3D" id="1.10.287.1490">
    <property type="match status" value="1"/>
</dbReference>
<feature type="domain" description="C4-type zinc ribbon" evidence="2">
    <location>
        <begin position="198"/>
        <end position="230"/>
    </location>
</feature>
<gene>
    <name evidence="4" type="ORF">BROSI_A2911</name>
</gene>
<feature type="coiled-coil region" evidence="1">
    <location>
        <begin position="32"/>
        <end position="87"/>
    </location>
</feature>
<evidence type="ECO:0000259" key="2">
    <source>
        <dbReference type="Pfam" id="PF02591"/>
    </source>
</evidence>
<evidence type="ECO:0000313" key="4">
    <source>
        <dbReference type="EMBL" id="GAN34375.1"/>
    </source>
</evidence>
<evidence type="ECO:0000259" key="3">
    <source>
        <dbReference type="Pfam" id="PF24481"/>
    </source>
</evidence>
<comment type="caution">
    <text evidence="4">The sequence shown here is derived from an EMBL/GenBank/DDBJ whole genome shotgun (WGS) entry which is preliminary data.</text>
</comment>